<sequence length="54" mass="6240">MIDMCTLNDAINRQVAHEDLDAFRNAESFGSHFGRHIKPFADKHPYKRVESIPL</sequence>
<name>U6C6C5_9CAUD</name>
<dbReference type="Proteomes" id="UP000017866">
    <property type="component" value="Segment"/>
</dbReference>
<evidence type="ECO:0000313" key="1">
    <source>
        <dbReference type="EMBL" id="BAO04710.1"/>
    </source>
</evidence>
<keyword evidence="2" id="KW-1185">Reference proteome</keyword>
<dbReference type="KEGG" id="vg:17699617"/>
<accession>U6C6C5</accession>
<proteinExistence type="predicted"/>
<evidence type="ECO:0000313" key="2">
    <source>
        <dbReference type="Proteomes" id="UP000017866"/>
    </source>
</evidence>
<dbReference type="EMBL" id="AB863625">
    <property type="protein sequence ID" value="BAO04710.1"/>
    <property type="molecule type" value="Genomic_DNA"/>
</dbReference>
<dbReference type="RefSeq" id="YP_008853830.1">
    <property type="nucleotide sequence ID" value="NC_022915.1"/>
</dbReference>
<organism evidence="1 2">
    <name type="scientific">Ralstonia phage RSK1</name>
    <dbReference type="NCBI Taxonomy" id="1417599"/>
    <lineage>
        <taxon>Viruses</taxon>
        <taxon>Duplodnaviria</taxon>
        <taxon>Heunggongvirae</taxon>
        <taxon>Uroviricota</taxon>
        <taxon>Caudoviricetes</taxon>
        <taxon>Firingavirus</taxon>
        <taxon>Firingavirus RSK1</taxon>
    </lineage>
</organism>
<dbReference type="GeneID" id="17699617"/>
<protein>
    <submittedName>
        <fullName evidence="1">Uncharacterized protein</fullName>
    </submittedName>
</protein>
<reference evidence="1 2" key="1">
    <citation type="submission" date="2013-11" db="EMBL/GenBank/DDBJ databases">
        <title>Dynamic genome rearrangements of T7-like phages that infect Ralstonia solanacearum.</title>
        <authorList>
            <person name="Kotera S."/>
            <person name="Fujiwara A."/>
            <person name="Kawasaki T."/>
            <person name="Fujie M."/>
            <person name="Yamada T."/>
        </authorList>
    </citation>
    <scope>NUCLEOTIDE SEQUENCE [LARGE SCALE GENOMIC DNA]</scope>
</reference>